<dbReference type="AlphaFoldDB" id="A0A1I7XWJ6"/>
<reference evidence="2" key="1">
    <citation type="submission" date="2016-11" db="UniProtKB">
        <authorList>
            <consortium name="WormBaseParasite"/>
        </authorList>
    </citation>
    <scope>IDENTIFICATION</scope>
</reference>
<evidence type="ECO:0000313" key="2">
    <source>
        <dbReference type="WBParaSite" id="L893_g10312.t1"/>
    </source>
</evidence>
<accession>A0A1I7XWJ6</accession>
<keyword evidence="1" id="KW-1185">Reference proteome</keyword>
<evidence type="ECO:0000313" key="1">
    <source>
        <dbReference type="Proteomes" id="UP000095287"/>
    </source>
</evidence>
<sequence>MSDLGYRYLYSMFNYDWSSVKCAIIKKMPRVGLCWWKKRLFGDSESSQHRSTLSHILQHSASFLNYRDLHM</sequence>
<name>A0A1I7XWJ6_9BILA</name>
<protein>
    <submittedName>
        <fullName evidence="2">Ovule protein</fullName>
    </submittedName>
</protein>
<dbReference type="Proteomes" id="UP000095287">
    <property type="component" value="Unplaced"/>
</dbReference>
<proteinExistence type="predicted"/>
<dbReference type="WBParaSite" id="L893_g10312.t1">
    <property type="protein sequence ID" value="L893_g10312.t1"/>
    <property type="gene ID" value="L893_g10312"/>
</dbReference>
<organism evidence="1 2">
    <name type="scientific">Steinernema glaseri</name>
    <dbReference type="NCBI Taxonomy" id="37863"/>
    <lineage>
        <taxon>Eukaryota</taxon>
        <taxon>Metazoa</taxon>
        <taxon>Ecdysozoa</taxon>
        <taxon>Nematoda</taxon>
        <taxon>Chromadorea</taxon>
        <taxon>Rhabditida</taxon>
        <taxon>Tylenchina</taxon>
        <taxon>Panagrolaimomorpha</taxon>
        <taxon>Strongyloidoidea</taxon>
        <taxon>Steinernematidae</taxon>
        <taxon>Steinernema</taxon>
    </lineage>
</organism>